<accession>A0ABS7YH94</accession>
<comment type="caution">
    <text evidence="5">The sequence shown here is derived from an EMBL/GenBank/DDBJ whole genome shotgun (WGS) entry which is preliminary data.</text>
</comment>
<dbReference type="PANTHER" id="PTHR32089">
    <property type="entry name" value="METHYL-ACCEPTING CHEMOTAXIS PROTEIN MCPB"/>
    <property type="match status" value="1"/>
</dbReference>
<dbReference type="SUPFAM" id="SSF58104">
    <property type="entry name" value="Methyl-accepting chemotaxis protein (MCP) signaling domain"/>
    <property type="match status" value="1"/>
</dbReference>
<dbReference type="SMART" id="SM00283">
    <property type="entry name" value="MA"/>
    <property type="match status" value="1"/>
</dbReference>
<keyword evidence="6" id="KW-1185">Reference proteome</keyword>
<dbReference type="EMBL" id="JAIWIU010000015">
    <property type="protein sequence ID" value="MCA2015047.1"/>
    <property type="molecule type" value="Genomic_DNA"/>
</dbReference>
<proteinExistence type="predicted"/>
<dbReference type="Pfam" id="PF00015">
    <property type="entry name" value="MCPsignal"/>
    <property type="match status" value="1"/>
</dbReference>
<protein>
    <submittedName>
        <fullName evidence="5">Methyl-accepting chemotaxis protein</fullName>
    </submittedName>
</protein>
<name>A0ABS7YH94_9VIBR</name>
<keyword evidence="2 3" id="KW-0807">Transducer</keyword>
<dbReference type="Proteomes" id="UP001199044">
    <property type="component" value="Unassembled WGS sequence"/>
</dbReference>
<dbReference type="Gene3D" id="1.10.287.950">
    <property type="entry name" value="Methyl-accepting chemotaxis protein"/>
    <property type="match status" value="1"/>
</dbReference>
<evidence type="ECO:0000256" key="2">
    <source>
        <dbReference type="ARBA" id="ARBA00023224"/>
    </source>
</evidence>
<dbReference type="InterPro" id="IPR004089">
    <property type="entry name" value="MCPsignal_dom"/>
</dbReference>
<evidence type="ECO:0000313" key="5">
    <source>
        <dbReference type="EMBL" id="MCA2015047.1"/>
    </source>
</evidence>
<evidence type="ECO:0000256" key="1">
    <source>
        <dbReference type="ARBA" id="ARBA00004370"/>
    </source>
</evidence>
<dbReference type="PROSITE" id="PS50111">
    <property type="entry name" value="CHEMOTAXIS_TRANSDUC_2"/>
    <property type="match status" value="1"/>
</dbReference>
<feature type="domain" description="Methyl-accepting transducer" evidence="4">
    <location>
        <begin position="1"/>
        <end position="179"/>
    </location>
</feature>
<dbReference type="PANTHER" id="PTHR32089:SF112">
    <property type="entry name" value="LYSOZYME-LIKE PROTEIN-RELATED"/>
    <property type="match status" value="1"/>
</dbReference>
<evidence type="ECO:0000313" key="6">
    <source>
        <dbReference type="Proteomes" id="UP001199044"/>
    </source>
</evidence>
<sequence>MQKGVQLRKAAHVAQDTSVETASVAETGKADLRECVALSDKMNDTVNSAINQLNQLVTLSSDVSNIVKTITSIADQTNLLALNAAIEAARAGEHGRGFAVVADEVRQLATRTSSSTNEINDVVQKNIHLTNEVVETIKSTSVVAEQTNERIEEVSMIMDKIHAGANEVSEAIENLDLND</sequence>
<gene>
    <name evidence="5" type="ORF">LDJ79_02925</name>
</gene>
<comment type="subcellular location">
    <subcellularLocation>
        <location evidence="1">Membrane</location>
    </subcellularLocation>
</comment>
<reference evidence="6" key="1">
    <citation type="submission" date="2023-07" db="EMBL/GenBank/DDBJ databases">
        <title>Molecular identification of indigenous halophilic bacteria isolated from red sea cost, biodegradation of synthetic dyes and assessment of degraded metabolite toxicity.</title>
        <authorList>
            <person name="Chaieb K."/>
            <person name="Altayb H.N."/>
        </authorList>
    </citation>
    <scope>NUCLEOTIDE SEQUENCE [LARGE SCALE GENOMIC DNA]</scope>
    <source>
        <strain evidence="6">K20</strain>
    </source>
</reference>
<evidence type="ECO:0000256" key="3">
    <source>
        <dbReference type="PROSITE-ProRule" id="PRU00284"/>
    </source>
</evidence>
<evidence type="ECO:0000259" key="4">
    <source>
        <dbReference type="PROSITE" id="PS50111"/>
    </source>
</evidence>
<organism evidence="5 6">
    <name type="scientific">Vibrio tritonius</name>
    <dbReference type="NCBI Taxonomy" id="1435069"/>
    <lineage>
        <taxon>Bacteria</taxon>
        <taxon>Pseudomonadati</taxon>
        <taxon>Pseudomonadota</taxon>
        <taxon>Gammaproteobacteria</taxon>
        <taxon>Vibrionales</taxon>
        <taxon>Vibrionaceae</taxon>
        <taxon>Vibrio</taxon>
    </lineage>
</organism>